<keyword evidence="1" id="KW-0472">Membrane</keyword>
<reference evidence="2 3" key="1">
    <citation type="submission" date="2017-03" db="EMBL/GenBank/DDBJ databases">
        <title>Lifting the veil on microbial sulfur biogeochemistry in mining wastewaters.</title>
        <authorList>
            <person name="Kantor R.S."/>
            <person name="Colenbrander Nelson T."/>
            <person name="Marshall S."/>
            <person name="Bennett D."/>
            <person name="Apte S."/>
            <person name="Camacho D."/>
            <person name="Thomas B.C."/>
            <person name="Warren L.A."/>
            <person name="Banfield J.F."/>
        </authorList>
    </citation>
    <scope>NUCLEOTIDE SEQUENCE [LARGE SCALE GENOMIC DNA]</scope>
    <source>
        <strain evidence="2">21-59-9</strain>
    </source>
</reference>
<dbReference type="SUPFAM" id="SSF82693">
    <property type="entry name" value="Multidrug efflux transporter AcrB pore domain, PN1, PN2, PC1 and PC2 subdomains"/>
    <property type="match status" value="2"/>
</dbReference>
<gene>
    <name evidence="2" type="ORF">B7Z70_02325</name>
</gene>
<dbReference type="Pfam" id="PF00873">
    <property type="entry name" value="ACR_tran"/>
    <property type="match status" value="1"/>
</dbReference>
<keyword evidence="1" id="KW-0812">Transmembrane</keyword>
<keyword evidence="1" id="KW-1133">Transmembrane helix</keyword>
<dbReference type="AlphaFoldDB" id="A0A257TA36"/>
<evidence type="ECO:0000256" key="1">
    <source>
        <dbReference type="SAM" id="Phobius"/>
    </source>
</evidence>
<evidence type="ECO:0000313" key="2">
    <source>
        <dbReference type="EMBL" id="OYV82378.1"/>
    </source>
</evidence>
<organism evidence="2 3">
    <name type="scientific">Acidithiobacillus ferrivorans</name>
    <dbReference type="NCBI Taxonomy" id="160808"/>
    <lineage>
        <taxon>Bacteria</taxon>
        <taxon>Pseudomonadati</taxon>
        <taxon>Pseudomonadota</taxon>
        <taxon>Acidithiobacillia</taxon>
        <taxon>Acidithiobacillales</taxon>
        <taxon>Acidithiobacillaceae</taxon>
        <taxon>Acidithiobacillus</taxon>
    </lineage>
</organism>
<dbReference type="InterPro" id="IPR027463">
    <property type="entry name" value="AcrB_DN_DC_subdom"/>
</dbReference>
<dbReference type="Proteomes" id="UP000216779">
    <property type="component" value="Unassembled WGS sequence"/>
</dbReference>
<dbReference type="Gene3D" id="3.30.2090.10">
    <property type="entry name" value="Multidrug efflux transporter AcrB TolC docking domain, DN and DC subdomains"/>
    <property type="match status" value="1"/>
</dbReference>
<comment type="caution">
    <text evidence="2">The sequence shown here is derived from an EMBL/GenBank/DDBJ whole genome shotgun (WGS) entry which is preliminary data.</text>
</comment>
<evidence type="ECO:0000313" key="3">
    <source>
        <dbReference type="Proteomes" id="UP000216779"/>
    </source>
</evidence>
<feature type="non-terminal residue" evidence="2">
    <location>
        <position position="241"/>
    </location>
</feature>
<dbReference type="GO" id="GO:0042910">
    <property type="term" value="F:xenobiotic transmembrane transporter activity"/>
    <property type="evidence" value="ECO:0007669"/>
    <property type="project" value="TreeGrafter"/>
</dbReference>
<dbReference type="EMBL" id="NCBC01000042">
    <property type="protein sequence ID" value="OYV82378.1"/>
    <property type="molecule type" value="Genomic_DNA"/>
</dbReference>
<dbReference type="Gene3D" id="1.20.1640.10">
    <property type="entry name" value="Multidrug efflux transporter AcrB transmembrane domain"/>
    <property type="match status" value="1"/>
</dbReference>
<dbReference type="PANTHER" id="PTHR32063">
    <property type="match status" value="1"/>
</dbReference>
<feature type="transmembrane region" description="Helical" evidence="1">
    <location>
        <begin position="12"/>
        <end position="35"/>
    </location>
</feature>
<proteinExistence type="predicted"/>
<dbReference type="GO" id="GO:0005886">
    <property type="term" value="C:plasma membrane"/>
    <property type="evidence" value="ECO:0007669"/>
    <property type="project" value="TreeGrafter"/>
</dbReference>
<accession>A0A257TA36</accession>
<protein>
    <submittedName>
        <fullName evidence="2">Transporter</fullName>
    </submittedName>
</protein>
<dbReference type="InterPro" id="IPR001036">
    <property type="entry name" value="Acrflvin-R"/>
</dbReference>
<dbReference type="Gene3D" id="3.30.70.1430">
    <property type="entry name" value="Multidrug efflux transporter AcrB pore domain"/>
    <property type="match status" value="1"/>
</dbReference>
<dbReference type="Gene3D" id="3.30.70.1320">
    <property type="entry name" value="Multidrug efflux transporter AcrB pore domain like"/>
    <property type="match status" value="1"/>
</dbReference>
<dbReference type="PANTHER" id="PTHR32063:SF0">
    <property type="entry name" value="SWARMING MOTILITY PROTEIN SWRC"/>
    <property type="match status" value="1"/>
</dbReference>
<name>A0A257TA36_9PROT</name>
<dbReference type="SUPFAM" id="SSF82714">
    <property type="entry name" value="Multidrug efflux transporter AcrB TolC docking domain, DN and DC subdomains"/>
    <property type="match status" value="1"/>
</dbReference>
<sequence>MGDWLQRHRRSLLFMLVVLVLAGLLVALKMPVALFPDITFPRIVVSADSGNMPIAQTQVAVTRPLEQALRAVPGVQRIRSTTARGAAEISVQFAWGTNMTSALLQAESAVNRALPRLPPNTRFSARRMDPTVFPILGLSLTSDRLDSVALRHYAYYDLRPLLLAVHGVAQVDIQGGAQAEYQVIVDPMRLQSYGLSLTDVEHALANSNIITAVGRLQRHYRLYQILSESPLKNARDIGHTI</sequence>